<reference evidence="2" key="1">
    <citation type="submission" date="2011-04" db="EMBL/GenBank/DDBJ databases">
        <title>Evolution of plant cell wall degrading machinery underlies the functional diversity of forest fungi.</title>
        <authorList>
            <consortium name="US DOE Joint Genome Institute (JGI-PGF)"/>
            <person name="Eastwood D.C."/>
            <person name="Floudas D."/>
            <person name="Binder M."/>
            <person name="Majcherczyk A."/>
            <person name="Schneider P."/>
            <person name="Aerts A."/>
            <person name="Asiegbu F.O."/>
            <person name="Baker S.E."/>
            <person name="Barry K."/>
            <person name="Bendiksby M."/>
            <person name="Blumentritt M."/>
            <person name="Coutinho P.M."/>
            <person name="Cullen D."/>
            <person name="Cullen D."/>
            <person name="Gathman A."/>
            <person name="Goodell B."/>
            <person name="Henrissat B."/>
            <person name="Ihrmark K."/>
            <person name="Kauserud H."/>
            <person name="Kohler A."/>
            <person name="LaButti K."/>
            <person name="Lapidus A."/>
            <person name="Lavin J.L."/>
            <person name="Lee Y.-H."/>
            <person name="Lindquist E."/>
            <person name="Lilly W."/>
            <person name="Lucas S."/>
            <person name="Morin E."/>
            <person name="Murat C."/>
            <person name="Oguiza J.A."/>
            <person name="Park J."/>
            <person name="Pisabarro A.G."/>
            <person name="Riley R."/>
            <person name="Rosling A."/>
            <person name="Salamov A."/>
            <person name="Schmidt O."/>
            <person name="Schmutz J."/>
            <person name="Skrede I."/>
            <person name="Stenlid J."/>
            <person name="Wiebenga A."/>
            <person name="Xie X."/>
            <person name="Kues U."/>
            <person name="Hibbett D.S."/>
            <person name="Hoffmeister D."/>
            <person name="Hogberg N."/>
            <person name="Martin F."/>
            <person name="Grigoriev I.V."/>
            <person name="Watkinson S.C."/>
        </authorList>
    </citation>
    <scope>NUCLEOTIDE SEQUENCE</scope>
    <source>
        <strain evidence="2">S7.9</strain>
    </source>
</reference>
<dbReference type="HOGENOM" id="CLU_1741691_0_0_1"/>
<accession>F8P7Q9</accession>
<dbReference type="RefSeq" id="XP_007322433.1">
    <property type="nucleotide sequence ID" value="XM_007322371.1"/>
</dbReference>
<dbReference type="EMBL" id="GL945440">
    <property type="protein sequence ID" value="EGO20467.1"/>
    <property type="molecule type" value="Genomic_DNA"/>
</dbReference>
<evidence type="ECO:0000256" key="1">
    <source>
        <dbReference type="SAM" id="MobiDB-lite"/>
    </source>
</evidence>
<gene>
    <name evidence="2" type="ORF">SERLADRAFT_441809</name>
</gene>
<sequence length="150" mass="17366">MTKLSRLMPGRRYGSVLSIDQERLVEQAEHLLTEEQLLSILKRWHDQTELDPKKSSDCDKGPSNAKGKEHDHRNWGILAKSQIDIAEQQSALDAWKKAQQWAHQEHHRPTARKINVSTNKNARAPQNKNVAESYDTQIKDTRRQLKKLNV</sequence>
<proteinExistence type="predicted"/>
<dbReference type="KEGG" id="sla:SERLADRAFT_441809"/>
<feature type="region of interest" description="Disordered" evidence="1">
    <location>
        <begin position="48"/>
        <end position="74"/>
    </location>
</feature>
<dbReference type="Proteomes" id="UP000008064">
    <property type="component" value="Unassembled WGS sequence"/>
</dbReference>
<feature type="compositionally biased region" description="Polar residues" evidence="1">
    <location>
        <begin position="115"/>
        <end position="136"/>
    </location>
</feature>
<name>F8P7Q9_SERL9</name>
<evidence type="ECO:0000313" key="2">
    <source>
        <dbReference type="EMBL" id="EGO20467.1"/>
    </source>
</evidence>
<feature type="region of interest" description="Disordered" evidence="1">
    <location>
        <begin position="102"/>
        <end position="150"/>
    </location>
</feature>
<protein>
    <submittedName>
        <fullName evidence="2">Uncharacterized protein</fullName>
    </submittedName>
</protein>
<organism>
    <name type="scientific">Serpula lacrymans var. lacrymans (strain S7.9)</name>
    <name type="common">Dry rot fungus</name>
    <dbReference type="NCBI Taxonomy" id="578457"/>
    <lineage>
        <taxon>Eukaryota</taxon>
        <taxon>Fungi</taxon>
        <taxon>Dikarya</taxon>
        <taxon>Basidiomycota</taxon>
        <taxon>Agaricomycotina</taxon>
        <taxon>Agaricomycetes</taxon>
        <taxon>Agaricomycetidae</taxon>
        <taxon>Boletales</taxon>
        <taxon>Coniophorineae</taxon>
        <taxon>Serpulaceae</taxon>
        <taxon>Serpula</taxon>
    </lineage>
</organism>
<dbReference type="GeneID" id="18815593"/>
<dbReference type="AlphaFoldDB" id="F8P7Q9"/>